<dbReference type="Proteomes" id="UP000438448">
    <property type="component" value="Unassembled WGS sequence"/>
</dbReference>
<dbReference type="PANTHER" id="PTHR42659:SF2">
    <property type="entry name" value="XANTHINE DEHYDROGENASE SUBUNIT C-RELATED"/>
    <property type="match status" value="1"/>
</dbReference>
<dbReference type="Gene3D" id="3.30.43.10">
    <property type="entry name" value="Uridine Diphospho-n-acetylenolpyruvylglucosamine Reductase, domain 2"/>
    <property type="match status" value="1"/>
</dbReference>
<dbReference type="InterPro" id="IPR051312">
    <property type="entry name" value="Diverse_Substr_Oxidored"/>
</dbReference>
<dbReference type="SUPFAM" id="SSF55447">
    <property type="entry name" value="CO dehydrogenase flavoprotein C-terminal domain-like"/>
    <property type="match status" value="1"/>
</dbReference>
<name>A0A7K0CZL9_9NOCA</name>
<evidence type="ECO:0000256" key="2">
    <source>
        <dbReference type="ARBA" id="ARBA00022827"/>
    </source>
</evidence>
<dbReference type="InterPro" id="IPR002346">
    <property type="entry name" value="Mopterin_DH_FAD-bd"/>
</dbReference>
<dbReference type="SUPFAM" id="SSF56176">
    <property type="entry name" value="FAD-binding/transporter-associated domain-like"/>
    <property type="match status" value="1"/>
</dbReference>
<reference evidence="6 7" key="1">
    <citation type="submission" date="2019-10" db="EMBL/GenBank/DDBJ databases">
        <title>Nocardia macrotermitis sp. nov. and Nocardia aurantia sp. nov., isolated from the gut of fungus growing-termite Macrotermes natalensis.</title>
        <authorList>
            <person name="Benndorf R."/>
            <person name="Schwitalla J."/>
            <person name="Martin K."/>
            <person name="De Beer W."/>
            <person name="Kaster A.-K."/>
            <person name="Vollmers J."/>
            <person name="Poulsen M."/>
            <person name="Beemelmanns C."/>
        </authorList>
    </citation>
    <scope>NUCLEOTIDE SEQUENCE [LARGE SCALE GENOMIC DNA]</scope>
    <source>
        <strain evidence="6 7">RB20</strain>
    </source>
</reference>
<dbReference type="GO" id="GO:0071949">
    <property type="term" value="F:FAD binding"/>
    <property type="evidence" value="ECO:0007669"/>
    <property type="project" value="InterPro"/>
</dbReference>
<keyword evidence="3" id="KW-0560">Oxidoreductase</keyword>
<dbReference type="PANTHER" id="PTHR42659">
    <property type="entry name" value="XANTHINE DEHYDROGENASE SUBUNIT C-RELATED"/>
    <property type="match status" value="1"/>
</dbReference>
<feature type="compositionally biased region" description="Polar residues" evidence="4">
    <location>
        <begin position="662"/>
        <end position="674"/>
    </location>
</feature>
<evidence type="ECO:0000259" key="5">
    <source>
        <dbReference type="PROSITE" id="PS51387"/>
    </source>
</evidence>
<dbReference type="InterPro" id="IPR036318">
    <property type="entry name" value="FAD-bd_PCMH-like_sf"/>
</dbReference>
<evidence type="ECO:0000256" key="3">
    <source>
        <dbReference type="ARBA" id="ARBA00023002"/>
    </source>
</evidence>
<evidence type="ECO:0000313" key="7">
    <source>
        <dbReference type="Proteomes" id="UP000438448"/>
    </source>
</evidence>
<accession>A0A7K0CZL9</accession>
<keyword evidence="7" id="KW-1185">Reference proteome</keyword>
<dbReference type="Gene3D" id="3.30.390.50">
    <property type="entry name" value="CO dehydrogenase flavoprotein, C-terminal domain"/>
    <property type="match status" value="1"/>
</dbReference>
<evidence type="ECO:0000256" key="4">
    <source>
        <dbReference type="SAM" id="MobiDB-lite"/>
    </source>
</evidence>
<dbReference type="Pfam" id="PF03450">
    <property type="entry name" value="CO_deh_flav_C"/>
    <property type="match status" value="1"/>
</dbReference>
<dbReference type="PROSITE" id="PS51387">
    <property type="entry name" value="FAD_PCMH"/>
    <property type="match status" value="1"/>
</dbReference>
<feature type="region of interest" description="Disordered" evidence="4">
    <location>
        <begin position="360"/>
        <end position="393"/>
    </location>
</feature>
<organism evidence="6 7">
    <name type="scientific">Nocardia macrotermitis</name>
    <dbReference type="NCBI Taxonomy" id="2585198"/>
    <lineage>
        <taxon>Bacteria</taxon>
        <taxon>Bacillati</taxon>
        <taxon>Actinomycetota</taxon>
        <taxon>Actinomycetes</taxon>
        <taxon>Mycobacteriales</taxon>
        <taxon>Nocardiaceae</taxon>
        <taxon>Nocardia</taxon>
    </lineage>
</organism>
<evidence type="ECO:0000256" key="1">
    <source>
        <dbReference type="ARBA" id="ARBA00022630"/>
    </source>
</evidence>
<dbReference type="AlphaFoldDB" id="A0A7K0CZL9"/>
<dbReference type="FunFam" id="3.30.465.10:FF:000017">
    <property type="entry name" value="Xanthine dehydrogenase, FAD binding subunit"/>
    <property type="match status" value="1"/>
</dbReference>
<evidence type="ECO:0000313" key="6">
    <source>
        <dbReference type="EMBL" id="MQY18909.1"/>
    </source>
</evidence>
<dbReference type="InterPro" id="IPR016166">
    <property type="entry name" value="FAD-bd_PCMH"/>
</dbReference>
<protein>
    <recommendedName>
        <fullName evidence="5">FAD-binding PCMH-type domain-containing protein</fullName>
    </recommendedName>
</protein>
<dbReference type="InterPro" id="IPR016167">
    <property type="entry name" value="FAD-bd_PCMH_sub1"/>
</dbReference>
<dbReference type="EMBL" id="WEGK01000003">
    <property type="protein sequence ID" value="MQY18909.1"/>
    <property type="molecule type" value="Genomic_DNA"/>
</dbReference>
<comment type="caution">
    <text evidence="6">The sequence shown here is derived from an EMBL/GenBank/DDBJ whole genome shotgun (WGS) entry which is preliminary data.</text>
</comment>
<dbReference type="Pfam" id="PF00941">
    <property type="entry name" value="FAD_binding_5"/>
    <property type="match status" value="1"/>
</dbReference>
<keyword evidence="2" id="KW-0274">FAD</keyword>
<dbReference type="InterPro" id="IPR036683">
    <property type="entry name" value="CO_DH_flav_C_dom_sf"/>
</dbReference>
<dbReference type="GO" id="GO:0016491">
    <property type="term" value="F:oxidoreductase activity"/>
    <property type="evidence" value="ECO:0007669"/>
    <property type="project" value="UniProtKB-KW"/>
</dbReference>
<dbReference type="SMART" id="SM01092">
    <property type="entry name" value="CO_deh_flav_C"/>
    <property type="match status" value="1"/>
</dbReference>
<feature type="region of interest" description="Disordered" evidence="4">
    <location>
        <begin position="658"/>
        <end position="677"/>
    </location>
</feature>
<keyword evidence="1" id="KW-0285">Flavoprotein</keyword>
<dbReference type="InterPro" id="IPR016169">
    <property type="entry name" value="FAD-bd_PCMH_sub2"/>
</dbReference>
<feature type="domain" description="FAD-binding PCMH-type" evidence="5">
    <location>
        <begin position="1"/>
        <end position="177"/>
    </location>
</feature>
<gene>
    <name evidence="6" type="ORF">NRB20_19930</name>
</gene>
<sequence length="717" mass="77751">MKPAAFDYHSPATAAEAVALLAELGEEAKIIAGGQSLVPMLALRLAVFDHLVDLRRPAELRGIEVGPDSVRIGAGTTHAAVGASPEVRLAAPLLSRATPLIGHFQIRNRGTIGGAIAHADAAGEYPAVATTLDADIEALSPRGHRTIPAADFFTGMWGTALEPDEIVTAIRFPVRHGRSGFAIEEFARRTGDFAMAGTTLAVQLDADSRISHCAIGLFGLAPTPVRARATEAELLGRPVAEVAARDIGASATAELTAIPADVHGSAAYRRRVGATMVARAWRRAVQEASINGSLTLWRGISGSDRNRTTPPEEVSRLSYILDTNVAPFCHGQNHSGSVPVPTVRETANLAPEVPLVQFKSLGSRETRTTRHGRIGGPDQHHRPSASRSTLDQHPFRRTDRGIGRLASHRGLRQERRFEILDSDQVMSTDKSCGPDLGIMDGLPGSFSRQPGSLPLRLTVAPGLRSPLPSAPRHLALRFRQLGGAPLPMPEIRQIEARIGGRRRGRHTPIDTDTPLTGRMELDFPTDDERRIPVAEAVTVDANRGRQRRQFPRPHHWDRDALRQHQTAITDREPARRVFQRRQGSLAGLHLWTTAPGHLERAVQCFGVITKHLLLSDLRTRPQPRQSRPRLGEQLPEPHERWFLPGLLLMHSLVPQPAAATPLGQQRSRSATSGPQPVGIPHHLIHSNILSKDAVVATLMPHLFVATAGTSSTVRSAD</sequence>
<dbReference type="InterPro" id="IPR005107">
    <property type="entry name" value="CO_DH_flav_C"/>
</dbReference>
<dbReference type="Gene3D" id="3.30.465.10">
    <property type="match status" value="1"/>
</dbReference>
<proteinExistence type="predicted"/>